<dbReference type="SMART" id="SM00347">
    <property type="entry name" value="HTH_MARR"/>
    <property type="match status" value="1"/>
</dbReference>
<evidence type="ECO:0000256" key="1">
    <source>
        <dbReference type="ARBA" id="ARBA00023015"/>
    </source>
</evidence>
<dbReference type="InterPro" id="IPR000835">
    <property type="entry name" value="HTH_MarR-typ"/>
</dbReference>
<dbReference type="eggNOG" id="COG1846">
    <property type="taxonomic scope" value="Bacteria"/>
</dbReference>
<dbReference type="RefSeq" id="WP_008519564.1">
    <property type="nucleotide sequence ID" value="NZ_CM001376.1"/>
</dbReference>
<name>H0UIY8_9BACT</name>
<dbReference type="EMBL" id="CM001376">
    <property type="protein sequence ID" value="EHM13815.1"/>
    <property type="molecule type" value="Genomic_DNA"/>
</dbReference>
<dbReference type="PRINTS" id="PR00598">
    <property type="entry name" value="HTHMARR"/>
</dbReference>
<keyword evidence="6" id="KW-1185">Reference proteome</keyword>
<dbReference type="OrthoDB" id="5327581at2"/>
<dbReference type="PANTHER" id="PTHR42756">
    <property type="entry name" value="TRANSCRIPTIONAL REGULATOR, MARR"/>
    <property type="match status" value="1"/>
</dbReference>
<dbReference type="Proteomes" id="UP000003806">
    <property type="component" value="Chromosome"/>
</dbReference>
<dbReference type="Gene3D" id="1.10.10.10">
    <property type="entry name" value="Winged helix-like DNA-binding domain superfamily/Winged helix DNA-binding domain"/>
    <property type="match status" value="1"/>
</dbReference>
<evidence type="ECO:0000313" key="6">
    <source>
        <dbReference type="Proteomes" id="UP000003806"/>
    </source>
</evidence>
<dbReference type="Pfam" id="PF01047">
    <property type="entry name" value="MarR"/>
    <property type="match status" value="1"/>
</dbReference>
<dbReference type="GO" id="GO:0003700">
    <property type="term" value="F:DNA-binding transcription factor activity"/>
    <property type="evidence" value="ECO:0007669"/>
    <property type="project" value="InterPro"/>
</dbReference>
<dbReference type="HOGENOM" id="CLU_083287_11_1_0"/>
<dbReference type="PANTHER" id="PTHR42756:SF1">
    <property type="entry name" value="TRANSCRIPTIONAL REPRESSOR OF EMRAB OPERON"/>
    <property type="match status" value="1"/>
</dbReference>
<evidence type="ECO:0000313" key="5">
    <source>
        <dbReference type="EMBL" id="EHM13815.1"/>
    </source>
</evidence>
<proteinExistence type="predicted"/>
<dbReference type="InterPro" id="IPR036390">
    <property type="entry name" value="WH_DNA-bd_sf"/>
</dbReference>
<dbReference type="InterPro" id="IPR036388">
    <property type="entry name" value="WH-like_DNA-bd_sf"/>
</dbReference>
<dbReference type="AlphaFoldDB" id="H0UIY8"/>
<organism evidence="5 6">
    <name type="scientific">Jonquetella anthropi DSM 22815</name>
    <dbReference type="NCBI Taxonomy" id="885272"/>
    <lineage>
        <taxon>Bacteria</taxon>
        <taxon>Thermotogati</taxon>
        <taxon>Synergistota</taxon>
        <taxon>Synergistia</taxon>
        <taxon>Synergistales</taxon>
        <taxon>Dethiosulfovibrionaceae</taxon>
        <taxon>Jonquetella</taxon>
    </lineage>
</organism>
<keyword evidence="1" id="KW-0805">Transcription regulation</keyword>
<dbReference type="STRING" id="885272.JonanDRAFT_1451"/>
<keyword evidence="3" id="KW-0804">Transcription</keyword>
<dbReference type="GO" id="GO:0003677">
    <property type="term" value="F:DNA binding"/>
    <property type="evidence" value="ECO:0007669"/>
    <property type="project" value="UniProtKB-KW"/>
</dbReference>
<protein>
    <submittedName>
        <fullName evidence="5">Transcriptional regulator</fullName>
    </submittedName>
</protein>
<evidence type="ECO:0000256" key="3">
    <source>
        <dbReference type="ARBA" id="ARBA00023163"/>
    </source>
</evidence>
<keyword evidence="2" id="KW-0238">DNA-binding</keyword>
<sequence length="140" mass="16034">MNEGIMDKAAELMLNLCETLSGWESSVAKLGRLSVPQLKALCVIGRHRDVRMKDVADRLKLTTGTVTVMIDRLQSMGLVKRIRSEMDRRSYQLALTEQGQAVFNEHDRRQNDMLRRLFARMEPEDLDGFMRGARALLRAL</sequence>
<evidence type="ECO:0000256" key="2">
    <source>
        <dbReference type="ARBA" id="ARBA00023125"/>
    </source>
</evidence>
<dbReference type="SUPFAM" id="SSF46785">
    <property type="entry name" value="Winged helix' DNA-binding domain"/>
    <property type="match status" value="1"/>
</dbReference>
<feature type="domain" description="HTH marR-type" evidence="4">
    <location>
        <begin position="6"/>
        <end position="140"/>
    </location>
</feature>
<evidence type="ECO:0000259" key="4">
    <source>
        <dbReference type="PROSITE" id="PS50995"/>
    </source>
</evidence>
<reference evidence="5 6" key="1">
    <citation type="submission" date="2011-11" db="EMBL/GenBank/DDBJ databases">
        <title>The Noncontiguous Finished genome of Jonquetella anthropi DSM 22815.</title>
        <authorList>
            <consortium name="US DOE Joint Genome Institute (JGI-PGF)"/>
            <person name="Lucas S."/>
            <person name="Copeland A."/>
            <person name="Lapidus A."/>
            <person name="Glavina del Rio T."/>
            <person name="Dalin E."/>
            <person name="Tice H."/>
            <person name="Bruce D."/>
            <person name="Goodwin L."/>
            <person name="Pitluck S."/>
            <person name="Peters L."/>
            <person name="Mikhailova N."/>
            <person name="Held B."/>
            <person name="Kyrpides N."/>
            <person name="Mavromatis K."/>
            <person name="Ivanova N."/>
            <person name="Markowitz V."/>
            <person name="Cheng J.-F."/>
            <person name="Hugenholtz P."/>
            <person name="Woyke T."/>
            <person name="Wu D."/>
            <person name="Gronow S."/>
            <person name="Wellnitz S."/>
            <person name="Brambilla E."/>
            <person name="Klenk H.-P."/>
            <person name="Eisen J.A."/>
        </authorList>
    </citation>
    <scope>NUCLEOTIDE SEQUENCE [LARGE SCALE GENOMIC DNA]</scope>
    <source>
        <strain evidence="5 6">DSM 22815</strain>
    </source>
</reference>
<accession>H0UIY8</accession>
<dbReference type="PROSITE" id="PS50995">
    <property type="entry name" value="HTH_MARR_2"/>
    <property type="match status" value="1"/>
</dbReference>
<gene>
    <name evidence="5" type="ORF">JonanDRAFT_1451</name>
</gene>